<evidence type="ECO:0000256" key="3">
    <source>
        <dbReference type="ARBA" id="ARBA00040298"/>
    </source>
</evidence>
<protein>
    <recommendedName>
        <fullName evidence="3">Pyridine nucleotide-disulfide oxidoreductase domain-containing protein 2</fullName>
    </recommendedName>
</protein>
<dbReference type="InterPro" id="IPR002937">
    <property type="entry name" value="Amino_oxidase"/>
</dbReference>
<comment type="subunit">
    <text evidence="2">Interacts with COX5B; this interaction may contribute to localize PYROXD2 to the inner face of the inner mitochondrial membrane.</text>
</comment>
<evidence type="ECO:0000256" key="1">
    <source>
        <dbReference type="ARBA" id="ARBA00037217"/>
    </source>
</evidence>
<feature type="domain" description="Amine oxidase" evidence="4">
    <location>
        <begin position="39"/>
        <end position="312"/>
    </location>
</feature>
<evidence type="ECO:0000259" key="4">
    <source>
        <dbReference type="Pfam" id="PF01593"/>
    </source>
</evidence>
<comment type="caution">
    <text evidence="5">The sequence shown here is derived from an EMBL/GenBank/DDBJ whole genome shotgun (WGS) entry which is preliminary data.</text>
</comment>
<accession>A0ABT3SZG3</accession>
<comment type="function">
    <text evidence="1">Probable oxidoreductase that may play a role as regulator of mitochondrial function.</text>
</comment>
<dbReference type="SUPFAM" id="SSF51905">
    <property type="entry name" value="FAD/NAD(P)-binding domain"/>
    <property type="match status" value="1"/>
</dbReference>
<dbReference type="EMBL" id="SHNP01000005">
    <property type="protein sequence ID" value="MCX2974986.1"/>
    <property type="molecule type" value="Genomic_DNA"/>
</dbReference>
<reference evidence="5" key="1">
    <citation type="submission" date="2019-02" db="EMBL/GenBank/DDBJ databases">
        <authorList>
            <person name="Li S.-H."/>
        </authorList>
    </citation>
    <scope>NUCLEOTIDE SEQUENCE</scope>
    <source>
        <strain evidence="5">IMCC8485</strain>
    </source>
</reference>
<dbReference type="InterPro" id="IPR036188">
    <property type="entry name" value="FAD/NAD-bd_sf"/>
</dbReference>
<dbReference type="InterPro" id="IPR018203">
    <property type="entry name" value="GDP_dissociation_inhibitor"/>
</dbReference>
<dbReference type="Proteomes" id="UP001143307">
    <property type="component" value="Unassembled WGS sequence"/>
</dbReference>
<sequence>MSDMNPEQVGTAPWRSGMNAQTTANNRFDSIIIGAGHNGLATALVLARNGRRVLVLEKNDYVGGMGGTREILKGCRNEVGASCLFPLAREIRDYFDFENHGVELIPLPVMAVNLAGPGKRPLVFFKSPVKLAFNILRSFGPGAMLGFIQLMKFCAYPARVLDRFTARKVPRRLEDLIAEAGTEKKREHLELAFKGSAMDIIDRFFPDPVKHDELRASMAFAAVQATYKGPYTPGSGLCLIYTMAQEGSEGLMQRVRGGMGSLSESLAKQITDRGGEVRLKQRVSKILTQDTRAIGVQLKDGTELYADTIVSNLDKQATFNSLLAEHGLAQNEQGKVDAFTHKGAFVHMLFKLKGQPTYSEDLNRLNAIEGAHFGGAMVLDPQELQAAYETCLRGELPARIPLAFQMPTVMDPTLAPEGYHIATAYGFYFPCDADKSHRGKLRDAAAENIIEHIGIYFPDFRELIEDQAIFSADHFASMHSVTNGDWTHGLLHPDQMIGERCLIDGTGHTTPIPNLFLCGASCHPGPGVTFLPGYNCAHEMMATAVVSGDTTSEEPAPKARAA</sequence>
<evidence type="ECO:0000256" key="2">
    <source>
        <dbReference type="ARBA" id="ARBA00038825"/>
    </source>
</evidence>
<dbReference type="PANTHER" id="PTHR10668">
    <property type="entry name" value="PHYTOENE DEHYDROGENASE"/>
    <property type="match status" value="1"/>
</dbReference>
<gene>
    <name evidence="5" type="ORF">EYC87_15450</name>
</gene>
<evidence type="ECO:0000313" key="5">
    <source>
        <dbReference type="EMBL" id="MCX2974986.1"/>
    </source>
</evidence>
<evidence type="ECO:0000313" key="6">
    <source>
        <dbReference type="Proteomes" id="UP001143307"/>
    </source>
</evidence>
<name>A0ABT3SZG3_9GAMM</name>
<dbReference type="PRINTS" id="PR00891">
    <property type="entry name" value="RABGDIREP"/>
</dbReference>
<keyword evidence="6" id="KW-1185">Reference proteome</keyword>
<dbReference type="Gene3D" id="3.50.50.60">
    <property type="entry name" value="FAD/NAD(P)-binding domain"/>
    <property type="match status" value="2"/>
</dbReference>
<dbReference type="Pfam" id="PF01593">
    <property type="entry name" value="Amino_oxidase"/>
    <property type="match status" value="1"/>
</dbReference>
<dbReference type="PANTHER" id="PTHR10668:SF103">
    <property type="entry name" value="PYRIDINE NUCLEOTIDE-DISULFIDE OXIDOREDUCTASE DOMAIN-CONTAINING PROTEIN 2"/>
    <property type="match status" value="1"/>
</dbReference>
<proteinExistence type="predicted"/>
<organism evidence="5 6">
    <name type="scientific">Candidatus Seongchinamella marina</name>
    <dbReference type="NCBI Taxonomy" id="2518990"/>
    <lineage>
        <taxon>Bacteria</taxon>
        <taxon>Pseudomonadati</taxon>
        <taxon>Pseudomonadota</taxon>
        <taxon>Gammaproteobacteria</taxon>
        <taxon>Cellvibrionales</taxon>
        <taxon>Halieaceae</taxon>
        <taxon>Seongchinamella</taxon>
    </lineage>
</organism>